<dbReference type="EMBL" id="LAZR01029537">
    <property type="protein sequence ID" value="KKL59292.1"/>
    <property type="molecule type" value="Genomic_DNA"/>
</dbReference>
<protein>
    <submittedName>
        <fullName evidence="1">Uncharacterized protein</fullName>
    </submittedName>
</protein>
<comment type="caution">
    <text evidence="1">The sequence shown here is derived from an EMBL/GenBank/DDBJ whole genome shotgun (WGS) entry which is preliminary data.</text>
</comment>
<name>A0A0F9G7T4_9ZZZZ</name>
<sequence length="65" mass="7432">MKVKLLRTIENGCGDIFRKNSILTAKKRHGGYELTKKQRRKNGCIISVTRVQAKDFEVLEPQQSA</sequence>
<accession>A0A0F9G7T4</accession>
<evidence type="ECO:0000313" key="1">
    <source>
        <dbReference type="EMBL" id="KKL59292.1"/>
    </source>
</evidence>
<proteinExistence type="predicted"/>
<organism evidence="1">
    <name type="scientific">marine sediment metagenome</name>
    <dbReference type="NCBI Taxonomy" id="412755"/>
    <lineage>
        <taxon>unclassified sequences</taxon>
        <taxon>metagenomes</taxon>
        <taxon>ecological metagenomes</taxon>
    </lineage>
</organism>
<gene>
    <name evidence="1" type="ORF">LCGC14_2216790</name>
</gene>
<dbReference type="AlphaFoldDB" id="A0A0F9G7T4"/>
<reference evidence="1" key="1">
    <citation type="journal article" date="2015" name="Nature">
        <title>Complex archaea that bridge the gap between prokaryotes and eukaryotes.</title>
        <authorList>
            <person name="Spang A."/>
            <person name="Saw J.H."/>
            <person name="Jorgensen S.L."/>
            <person name="Zaremba-Niedzwiedzka K."/>
            <person name="Martijn J."/>
            <person name="Lind A.E."/>
            <person name="van Eijk R."/>
            <person name="Schleper C."/>
            <person name="Guy L."/>
            <person name="Ettema T.J."/>
        </authorList>
    </citation>
    <scope>NUCLEOTIDE SEQUENCE</scope>
</reference>